<protein>
    <submittedName>
        <fullName evidence="2">Uncharacterized protein</fullName>
    </submittedName>
</protein>
<name>A0ABS0YU13_9BACT</name>
<keyword evidence="1" id="KW-0732">Signal</keyword>
<feature type="chain" id="PRO_5045322546" evidence="1">
    <location>
        <begin position="21"/>
        <end position="168"/>
    </location>
</feature>
<sequence>MKRLWILTLTLTAVAWSAHGGEGTYYPYQYYDEYYRQQQEEAPPAAAPREREPSREVPATTQRAPLFLFPAELGFGMAAGRDENLFYLSQTYFKVSGGVWYRSGSWRGPWIRVPRGKLPPKLARHPLAQMRVLRNREFRLFWEQKGSYLGRVFRPGVEPAQPAGKRPN</sequence>
<feature type="signal peptide" evidence="1">
    <location>
        <begin position="1"/>
        <end position="20"/>
    </location>
</feature>
<gene>
    <name evidence="2" type="ORF">JFN90_12790</name>
</gene>
<dbReference type="RefSeq" id="WP_199395504.1">
    <property type="nucleotide sequence ID" value="NZ_JAEMHK010000009.1"/>
</dbReference>
<dbReference type="EMBL" id="JAEMHK010000009">
    <property type="protein sequence ID" value="MBJ6801005.1"/>
    <property type="molecule type" value="Genomic_DNA"/>
</dbReference>
<comment type="caution">
    <text evidence="2">The sequence shown here is derived from an EMBL/GenBank/DDBJ whole genome shotgun (WGS) entry which is preliminary data.</text>
</comment>
<proteinExistence type="predicted"/>
<dbReference type="Proteomes" id="UP000641025">
    <property type="component" value="Unassembled WGS sequence"/>
</dbReference>
<organism evidence="2 3">
    <name type="scientific">Geomonas propionica</name>
    <dbReference type="NCBI Taxonomy" id="2798582"/>
    <lineage>
        <taxon>Bacteria</taxon>
        <taxon>Pseudomonadati</taxon>
        <taxon>Thermodesulfobacteriota</taxon>
        <taxon>Desulfuromonadia</taxon>
        <taxon>Geobacterales</taxon>
        <taxon>Geobacteraceae</taxon>
        <taxon>Geomonas</taxon>
    </lineage>
</organism>
<evidence type="ECO:0000256" key="1">
    <source>
        <dbReference type="SAM" id="SignalP"/>
    </source>
</evidence>
<accession>A0ABS0YU13</accession>
<evidence type="ECO:0000313" key="2">
    <source>
        <dbReference type="EMBL" id="MBJ6801005.1"/>
    </source>
</evidence>
<evidence type="ECO:0000313" key="3">
    <source>
        <dbReference type="Proteomes" id="UP000641025"/>
    </source>
</evidence>
<keyword evidence="3" id="KW-1185">Reference proteome</keyword>
<reference evidence="2 3" key="1">
    <citation type="submission" date="2020-12" db="EMBL/GenBank/DDBJ databases">
        <title>Geomonas sp. Red259, isolated from paddy soil.</title>
        <authorList>
            <person name="Xu Z."/>
            <person name="Zhang Z."/>
            <person name="Masuda Y."/>
            <person name="Itoh H."/>
            <person name="Senoo K."/>
        </authorList>
    </citation>
    <scope>NUCLEOTIDE SEQUENCE [LARGE SCALE GENOMIC DNA]</scope>
    <source>
        <strain evidence="2 3">Red259</strain>
    </source>
</reference>